<dbReference type="Proteomes" id="UP000683925">
    <property type="component" value="Unassembled WGS sequence"/>
</dbReference>
<dbReference type="AlphaFoldDB" id="A0A8S1YIK2"/>
<accession>A0A8S1YIK2</accession>
<name>A0A8S1YIK2_PAROT</name>
<reference evidence="1" key="1">
    <citation type="submission" date="2021-01" db="EMBL/GenBank/DDBJ databases">
        <authorList>
            <consortium name="Genoscope - CEA"/>
            <person name="William W."/>
        </authorList>
    </citation>
    <scope>NUCLEOTIDE SEQUENCE</scope>
</reference>
<proteinExistence type="predicted"/>
<organism evidence="1 2">
    <name type="scientific">Paramecium octaurelia</name>
    <dbReference type="NCBI Taxonomy" id="43137"/>
    <lineage>
        <taxon>Eukaryota</taxon>
        <taxon>Sar</taxon>
        <taxon>Alveolata</taxon>
        <taxon>Ciliophora</taxon>
        <taxon>Intramacronucleata</taxon>
        <taxon>Oligohymenophorea</taxon>
        <taxon>Peniculida</taxon>
        <taxon>Parameciidae</taxon>
        <taxon>Paramecium</taxon>
    </lineage>
</organism>
<keyword evidence="2" id="KW-1185">Reference proteome</keyword>
<comment type="caution">
    <text evidence="1">The sequence shown here is derived from an EMBL/GenBank/DDBJ whole genome shotgun (WGS) entry which is preliminary data.</text>
</comment>
<gene>
    <name evidence="1" type="ORF">POCTA_138.1.T1820028</name>
</gene>
<evidence type="ECO:0000313" key="1">
    <source>
        <dbReference type="EMBL" id="CAD8214586.1"/>
    </source>
</evidence>
<sequence length="56" mass="6593">MFLTWKGTPAISMPGNFENMAIRDMKSRELETMNEMKYTYLFSVLIQPIRDFTLIA</sequence>
<evidence type="ECO:0000313" key="2">
    <source>
        <dbReference type="Proteomes" id="UP000683925"/>
    </source>
</evidence>
<dbReference type="EMBL" id="CAJJDP010000186">
    <property type="protein sequence ID" value="CAD8214586.1"/>
    <property type="molecule type" value="Genomic_DNA"/>
</dbReference>
<protein>
    <submittedName>
        <fullName evidence="1">Uncharacterized protein</fullName>
    </submittedName>
</protein>